<dbReference type="UniPathway" id="UPA00379">
    <property type="reaction ID" value="UER00552"/>
</dbReference>
<feature type="binding site" evidence="5 7">
    <location>
        <position position="175"/>
    </location>
    <ligand>
        <name>Mn(2+)</name>
        <dbReference type="ChEBI" id="CHEBI:29035"/>
        <label>1</label>
    </ligand>
</feature>
<feature type="binding site" evidence="5 7">
    <location>
        <position position="171"/>
    </location>
    <ligand>
        <name>Mn(2+)</name>
        <dbReference type="ChEBI" id="CHEBI:29035"/>
        <label>1</label>
    </ligand>
</feature>
<dbReference type="CDD" id="cd09988">
    <property type="entry name" value="Formimidoylglutamase"/>
    <property type="match status" value="1"/>
</dbReference>
<dbReference type="InterPro" id="IPR023696">
    <property type="entry name" value="Ureohydrolase_dom_sf"/>
</dbReference>
<evidence type="ECO:0000256" key="9">
    <source>
        <dbReference type="SAM" id="MobiDB-lite"/>
    </source>
</evidence>
<evidence type="ECO:0000313" key="10">
    <source>
        <dbReference type="EMBL" id="BAX81222.1"/>
    </source>
</evidence>
<evidence type="ECO:0000256" key="5">
    <source>
        <dbReference type="HAMAP-Rule" id="MF_00737"/>
    </source>
</evidence>
<dbReference type="AlphaFoldDB" id="A0A1Y1CMN4"/>
<dbReference type="Proteomes" id="UP000218267">
    <property type="component" value="Chromosome"/>
</dbReference>
<dbReference type="GO" id="GO:0033389">
    <property type="term" value="P:putrescine biosynthetic process from arginine, via agmatine"/>
    <property type="evidence" value="ECO:0007669"/>
    <property type="project" value="TreeGrafter"/>
</dbReference>
<evidence type="ECO:0000256" key="8">
    <source>
        <dbReference type="PROSITE-ProRule" id="PRU00742"/>
    </source>
</evidence>
<dbReference type="RefSeq" id="WP_197705577.1">
    <property type="nucleotide sequence ID" value="NZ_AP018042.1"/>
</dbReference>
<feature type="binding site" evidence="5 7">
    <location>
        <position position="265"/>
    </location>
    <ligand>
        <name>Mn(2+)</name>
        <dbReference type="ChEBI" id="CHEBI:29035"/>
        <label>1</label>
    </ligand>
</feature>
<keyword evidence="2 5" id="KW-0378">Hydrolase</keyword>
<sequence length="340" mass="38333">MERRETESINAEYRPAEKGHWEGRKSNPDIGKQYWHQQIEFVDWNDLPKHAADLPKIDIALLGYVCDEGVRRNRGRMGAHEGPKVIRDRLAKLPIHFESKRVIDAGNIVCIDDDMEACQDLFSNAISDLLKQNIFPIAIGGGHDMSYAHFMGIKNAILDSPKQRIGIINFDAHFDLRPVETKGNSGTPFNQILSECHEKGDQVDYYAIGIQQQSNTRELFDVAKKENVNYSINYDCESSAMEMESLKQKLAPIIANNDYLYITIDMDGFSSAYAPGVSAPSPLGFTPYFVFKLLSFLFVTKKVIAFDIAELNPSLDRDMHTASLAAKIVDFVVINYESSI</sequence>
<dbReference type="PIRSF" id="PIRSF036979">
    <property type="entry name" value="Arginase"/>
    <property type="match status" value="1"/>
</dbReference>
<dbReference type="PANTHER" id="PTHR11358:SF35">
    <property type="entry name" value="FORMIMIDOYLGLUTAMASE"/>
    <property type="match status" value="1"/>
</dbReference>
<feature type="binding site" evidence="7">
    <location>
        <position position="173"/>
    </location>
    <ligand>
        <name>Mn(2+)</name>
        <dbReference type="ChEBI" id="CHEBI:29035"/>
        <label>1</label>
    </ligand>
</feature>
<dbReference type="NCBIfam" id="TIGR01227">
    <property type="entry name" value="hutG"/>
    <property type="match status" value="1"/>
</dbReference>
<dbReference type="GO" id="GO:0019557">
    <property type="term" value="P:L-histidine catabolic process to glutamate and formate"/>
    <property type="evidence" value="ECO:0007669"/>
    <property type="project" value="UniProtKB-UniPathway"/>
</dbReference>
<feature type="binding site" evidence="7">
    <location>
        <position position="267"/>
    </location>
    <ligand>
        <name>Mn(2+)</name>
        <dbReference type="ChEBI" id="CHEBI:29035"/>
        <label>1</label>
    </ligand>
</feature>
<evidence type="ECO:0000256" key="7">
    <source>
        <dbReference type="PIRSR" id="PIRSR036979-1"/>
    </source>
</evidence>
<feature type="binding site" evidence="5 7">
    <location>
        <position position="143"/>
    </location>
    <ligand>
        <name>Mn(2+)</name>
        <dbReference type="ChEBI" id="CHEBI:29035"/>
        <label>1</label>
    </ligand>
</feature>
<comment type="catalytic activity">
    <reaction evidence="5">
        <text>N-formimidoyl-L-glutamate + H2O = formamide + L-glutamate</text>
        <dbReference type="Rhea" id="RHEA:22492"/>
        <dbReference type="ChEBI" id="CHEBI:15377"/>
        <dbReference type="ChEBI" id="CHEBI:16397"/>
        <dbReference type="ChEBI" id="CHEBI:29985"/>
        <dbReference type="ChEBI" id="CHEBI:58928"/>
        <dbReference type="EC" id="3.5.3.8"/>
    </reaction>
</comment>
<evidence type="ECO:0000256" key="4">
    <source>
        <dbReference type="ARBA" id="ARBA00023211"/>
    </source>
</evidence>
<keyword evidence="1 5" id="KW-0479">Metal-binding</keyword>
<name>A0A1Y1CMN4_9BACT</name>
<reference evidence="10 11" key="1">
    <citation type="journal article" date="2018" name="Mar. Genomics">
        <title>Complete genome sequence of Marinifilaceae bacterium strain SPP2, isolated from the Antarctic marine sediment.</title>
        <authorList>
            <person name="Watanabe M."/>
            <person name="Kojima H."/>
            <person name="Fukui M."/>
        </authorList>
    </citation>
    <scope>NUCLEOTIDE SEQUENCE [LARGE SCALE GENOMIC DNA]</scope>
    <source>
        <strain evidence="10 11">SPP2</strain>
    </source>
</reference>
<dbReference type="PROSITE" id="PS51409">
    <property type="entry name" value="ARGINASE_2"/>
    <property type="match status" value="1"/>
</dbReference>
<reference evidence="11" key="2">
    <citation type="journal article" date="2020" name="Antonie Van Leeuwenhoek">
        <title>Labilibaculum antarcticum sp. nov., a novel facultative anaerobic, psychrotorelant bacterium isolated from marine sediment of Antarctica.</title>
        <authorList>
            <person name="Watanabe M."/>
            <person name="Kojima H."/>
            <person name="Fukui M."/>
        </authorList>
    </citation>
    <scope>NUCLEOTIDE SEQUENCE [LARGE SCALE GENOMIC DNA]</scope>
    <source>
        <strain evidence="11">SPP2</strain>
    </source>
</reference>
<dbReference type="Pfam" id="PF00491">
    <property type="entry name" value="Arginase"/>
    <property type="match status" value="1"/>
</dbReference>
<dbReference type="GO" id="GO:0008783">
    <property type="term" value="F:agmatinase activity"/>
    <property type="evidence" value="ECO:0007669"/>
    <property type="project" value="TreeGrafter"/>
</dbReference>
<evidence type="ECO:0000256" key="3">
    <source>
        <dbReference type="ARBA" id="ARBA00022808"/>
    </source>
</evidence>
<dbReference type="InterPro" id="IPR005923">
    <property type="entry name" value="HutG"/>
</dbReference>
<dbReference type="HAMAP" id="MF_00737">
    <property type="entry name" value="Formimidoylglutam"/>
    <property type="match status" value="1"/>
</dbReference>
<dbReference type="EMBL" id="AP018042">
    <property type="protein sequence ID" value="BAX81222.1"/>
    <property type="molecule type" value="Genomic_DNA"/>
</dbReference>
<comment type="pathway">
    <text evidence="5">Amino-acid degradation; L-histidine degradation into L-glutamate; L-glutamate from N-formimidoyl-L-glutamate (hydrolase route): step 1/1.</text>
</comment>
<feature type="binding site" evidence="5">
    <location>
        <position position="267"/>
    </location>
    <ligand>
        <name>Mn(2+)</name>
        <dbReference type="ChEBI" id="CHEBI:29035"/>
        <label>2</label>
    </ligand>
</feature>
<evidence type="ECO:0000256" key="2">
    <source>
        <dbReference type="ARBA" id="ARBA00022801"/>
    </source>
</evidence>
<dbReference type="EC" id="3.5.3.8" evidence="5 6"/>
<feature type="binding site" evidence="5">
    <location>
        <position position="171"/>
    </location>
    <ligand>
        <name>Mn(2+)</name>
        <dbReference type="ChEBI" id="CHEBI:29035"/>
        <label>2</label>
    </ligand>
</feature>
<dbReference type="GO" id="GO:0050415">
    <property type="term" value="F:formimidoylglutamase activity"/>
    <property type="evidence" value="ECO:0007669"/>
    <property type="project" value="UniProtKB-UniRule"/>
</dbReference>
<dbReference type="InterPro" id="IPR006035">
    <property type="entry name" value="Ureohydrolase"/>
</dbReference>
<dbReference type="PANTHER" id="PTHR11358">
    <property type="entry name" value="ARGINASE/AGMATINASE"/>
    <property type="match status" value="1"/>
</dbReference>
<comment type="cofactor">
    <cofactor evidence="5 7">
        <name>Mn(2+)</name>
        <dbReference type="ChEBI" id="CHEBI:29035"/>
    </cofactor>
    <text evidence="5 7">Binds 2 manganese ions per subunit.</text>
</comment>
<dbReference type="Gene3D" id="3.40.800.10">
    <property type="entry name" value="Ureohydrolase domain"/>
    <property type="match status" value="1"/>
</dbReference>
<protein>
    <recommendedName>
        <fullName evidence="5 6">Formimidoylglutamase</fullName>
        <ecNumber evidence="5 6">3.5.3.8</ecNumber>
    </recommendedName>
    <alternativeName>
        <fullName evidence="5">Formiminoglutamase</fullName>
    </alternativeName>
    <alternativeName>
        <fullName evidence="5">Formiminoglutamate hydrolase</fullName>
    </alternativeName>
</protein>
<dbReference type="GO" id="GO:0019556">
    <property type="term" value="P:L-histidine catabolic process to glutamate and formamide"/>
    <property type="evidence" value="ECO:0007669"/>
    <property type="project" value="UniProtKB-UniRule"/>
</dbReference>
<evidence type="ECO:0000256" key="6">
    <source>
        <dbReference type="NCBIfam" id="TIGR01227"/>
    </source>
</evidence>
<proteinExistence type="inferred from homology"/>
<dbReference type="SUPFAM" id="SSF52768">
    <property type="entry name" value="Arginase/deacetylase"/>
    <property type="match status" value="1"/>
</dbReference>
<dbReference type="GO" id="GO:0030145">
    <property type="term" value="F:manganese ion binding"/>
    <property type="evidence" value="ECO:0007669"/>
    <property type="project" value="UniProtKB-UniRule"/>
</dbReference>
<keyword evidence="11" id="KW-1185">Reference proteome</keyword>
<organism evidence="10 11">
    <name type="scientific">Labilibaculum antarcticum</name>
    <dbReference type="NCBI Taxonomy" id="1717717"/>
    <lineage>
        <taxon>Bacteria</taxon>
        <taxon>Pseudomonadati</taxon>
        <taxon>Bacteroidota</taxon>
        <taxon>Bacteroidia</taxon>
        <taxon>Marinilabiliales</taxon>
        <taxon>Marinifilaceae</taxon>
        <taxon>Labilibaculum</taxon>
    </lineage>
</organism>
<evidence type="ECO:0000256" key="1">
    <source>
        <dbReference type="ARBA" id="ARBA00022723"/>
    </source>
</evidence>
<keyword evidence="3 5" id="KW-0369">Histidine metabolism</keyword>
<keyword evidence="4 5" id="KW-0464">Manganese</keyword>
<gene>
    <name evidence="5" type="primary">hutG</name>
    <name evidence="10" type="ORF">ALGA_2917</name>
</gene>
<feature type="compositionally biased region" description="Basic and acidic residues" evidence="9">
    <location>
        <begin position="14"/>
        <end position="27"/>
    </location>
</feature>
<dbReference type="KEGG" id="mbas:ALGA_2917"/>
<feature type="binding site" evidence="5">
    <location>
        <position position="265"/>
    </location>
    <ligand>
        <name>Mn(2+)</name>
        <dbReference type="ChEBI" id="CHEBI:29035"/>
        <label>2</label>
    </ligand>
</feature>
<comment type="similarity">
    <text evidence="5 8">Belongs to the arginase family.</text>
</comment>
<feature type="binding site" evidence="5">
    <location>
        <position position="173"/>
    </location>
    <ligand>
        <name>Mn(2+)</name>
        <dbReference type="ChEBI" id="CHEBI:29035"/>
        <label>2</label>
    </ligand>
</feature>
<accession>A0A1Y1CMN4</accession>
<evidence type="ECO:0000313" key="11">
    <source>
        <dbReference type="Proteomes" id="UP000218267"/>
    </source>
</evidence>
<feature type="region of interest" description="Disordered" evidence="9">
    <location>
        <begin position="1"/>
        <end position="29"/>
    </location>
</feature>
<comment type="function">
    <text evidence="5">Catalyzes the conversion of N-formimidoyl-L-glutamate to L-glutamate and formamide.</text>
</comment>